<dbReference type="AlphaFoldDB" id="A0AAE3L402"/>
<reference evidence="12" key="1">
    <citation type="submission" date="2022-08" db="EMBL/GenBank/DDBJ databases">
        <title>Genomic Encyclopedia of Type Strains, Phase III (KMG-III): the genomes of soil and plant-associated and newly described type strains.</title>
        <authorList>
            <person name="Whitman W."/>
        </authorList>
    </citation>
    <scope>NUCLEOTIDE SEQUENCE</scope>
    <source>
        <strain evidence="12">HMT 1</strain>
    </source>
</reference>
<evidence type="ECO:0000256" key="9">
    <source>
        <dbReference type="ARBA" id="ARBA00023012"/>
    </source>
</evidence>
<dbReference type="GO" id="GO:0016020">
    <property type="term" value="C:membrane"/>
    <property type="evidence" value="ECO:0007669"/>
    <property type="project" value="UniProtKB-SubCell"/>
</dbReference>
<dbReference type="SMART" id="SM00387">
    <property type="entry name" value="HATPase_c"/>
    <property type="match status" value="1"/>
</dbReference>
<keyword evidence="5" id="KW-0808">Transferase</keyword>
<evidence type="ECO:0000259" key="11">
    <source>
        <dbReference type="PROSITE" id="PS50885"/>
    </source>
</evidence>
<dbReference type="Gene3D" id="1.10.287.130">
    <property type="match status" value="1"/>
</dbReference>
<dbReference type="InterPro" id="IPR022510">
    <property type="entry name" value="Sortase_His-kinase"/>
</dbReference>
<dbReference type="InterPro" id="IPR003594">
    <property type="entry name" value="HATPase_dom"/>
</dbReference>
<dbReference type="InterPro" id="IPR036097">
    <property type="entry name" value="HisK_dim/P_sf"/>
</dbReference>
<comment type="subcellular location">
    <subcellularLocation>
        <location evidence="2">Membrane</location>
    </subcellularLocation>
</comment>
<name>A0AAE3L402_9GAMM</name>
<feature type="domain" description="HAMP" evidence="11">
    <location>
        <begin position="416"/>
        <end position="471"/>
    </location>
</feature>
<feature type="domain" description="Histidine kinase" evidence="10">
    <location>
        <begin position="479"/>
        <end position="693"/>
    </location>
</feature>
<keyword evidence="8" id="KW-1133">Transmembrane helix</keyword>
<sequence length="695" mass="76868">MRKQKHRLRFSLRRKLLLLSIAVISLPFVGLEYLREMERFLRDGLETSLLASARAVAGSLHERANLFPQRADGPAALYVHRLRQPVELDGYSDDWLDFLDWSETYSAADSDSLAYRLILARDRGGLYLLLKVRDDRVIYQRPASDDNRDGDHVQITLKGANGDLQQWYFAPAAPGSLRPFRVSEARDAYDHPYTVQHYATHIRGEWQPNGNGYTLEVRLPPADYQGLGVSVHDMDDADTRSLAHNVATAGAATARRPNPLLSSSARIEQLVGFAADDPGRRVWVLNNDAQVLASHGNIRRDLDNPGGRFLYNLILPPPSRYFTDDLAGASRLRGPDVQAALAGQARSRWRASPDGRAVIASAAAPIRVAGDVRGAVVVEETTHQIQMLKRAALASLVNKTLLAYGLVTLLLFIFATRLSLRLRHLNRQAEAAIDEHGRVVGGLQPSRAGDEIGDLSRGYAAMLERLQRYNDYLEGMAGRLAHELRTPLTVVQSSLDNLDGSDAAEREVFIERARDGLRRMNQLVTRLSEAARLEQALQAAETEPVDLNGLLDSCIQGYRDAYAPREFVYRCPDAPVWLDVAPDLLVQLLDKLVSNANDFATPATPIVIQLEIQGDGVTIAVDNQGPPLPAGMDGQLFDSLVSQRSNTQKSGAHLGLGLFLARLIADFHQGRLRAENLEQGAGVRMQLWLPQPADR</sequence>
<dbReference type="GO" id="GO:0000155">
    <property type="term" value="F:phosphorelay sensor kinase activity"/>
    <property type="evidence" value="ECO:0007669"/>
    <property type="project" value="InterPro"/>
</dbReference>
<keyword evidence="9" id="KW-0902">Two-component regulatory system</keyword>
<comment type="catalytic activity">
    <reaction evidence="1">
        <text>ATP + protein L-histidine = ADP + protein N-phospho-L-histidine.</text>
        <dbReference type="EC" id="2.7.13.3"/>
    </reaction>
</comment>
<evidence type="ECO:0000256" key="2">
    <source>
        <dbReference type="ARBA" id="ARBA00004370"/>
    </source>
</evidence>
<evidence type="ECO:0000313" key="12">
    <source>
        <dbReference type="EMBL" id="MCS3903098.1"/>
    </source>
</evidence>
<dbReference type="SUPFAM" id="SSF47384">
    <property type="entry name" value="Homodimeric domain of signal transducing histidine kinase"/>
    <property type="match status" value="1"/>
</dbReference>
<keyword evidence="8" id="KW-0472">Membrane</keyword>
<dbReference type="InterPro" id="IPR003661">
    <property type="entry name" value="HisK_dim/P_dom"/>
</dbReference>
<dbReference type="PROSITE" id="PS50885">
    <property type="entry name" value="HAMP"/>
    <property type="match status" value="1"/>
</dbReference>
<dbReference type="InterPro" id="IPR050428">
    <property type="entry name" value="TCS_sensor_his_kinase"/>
</dbReference>
<accession>A0AAE3L402</accession>
<dbReference type="PANTHER" id="PTHR45436:SF5">
    <property type="entry name" value="SENSOR HISTIDINE KINASE TRCS"/>
    <property type="match status" value="1"/>
</dbReference>
<dbReference type="InterPro" id="IPR005467">
    <property type="entry name" value="His_kinase_dom"/>
</dbReference>
<organism evidence="12 13">
    <name type="scientific">Methylohalomonas lacus</name>
    <dbReference type="NCBI Taxonomy" id="398773"/>
    <lineage>
        <taxon>Bacteria</taxon>
        <taxon>Pseudomonadati</taxon>
        <taxon>Pseudomonadota</taxon>
        <taxon>Gammaproteobacteria</taxon>
        <taxon>Methylohalomonadales</taxon>
        <taxon>Methylohalomonadaceae</taxon>
        <taxon>Methylohalomonas</taxon>
    </lineage>
</organism>
<evidence type="ECO:0000256" key="5">
    <source>
        <dbReference type="ARBA" id="ARBA00022679"/>
    </source>
</evidence>
<evidence type="ECO:0000256" key="8">
    <source>
        <dbReference type="ARBA" id="ARBA00022989"/>
    </source>
</evidence>
<gene>
    <name evidence="12" type="ORF">J2T55_001115</name>
</gene>
<dbReference type="SMART" id="SM00388">
    <property type="entry name" value="HisKA"/>
    <property type="match status" value="1"/>
</dbReference>
<dbReference type="Gene3D" id="3.30.565.10">
    <property type="entry name" value="Histidine kinase-like ATPase, C-terminal domain"/>
    <property type="match status" value="1"/>
</dbReference>
<dbReference type="CDD" id="cd00082">
    <property type="entry name" value="HisKA"/>
    <property type="match status" value="1"/>
</dbReference>
<evidence type="ECO:0000313" key="13">
    <source>
        <dbReference type="Proteomes" id="UP001204445"/>
    </source>
</evidence>
<dbReference type="Gene3D" id="6.10.340.10">
    <property type="match status" value="1"/>
</dbReference>
<protein>
    <recommendedName>
        <fullName evidence="3">histidine kinase</fullName>
        <ecNumber evidence="3">2.7.13.3</ecNumber>
    </recommendedName>
</protein>
<dbReference type="EC" id="2.7.13.3" evidence="3"/>
<evidence type="ECO:0000256" key="7">
    <source>
        <dbReference type="ARBA" id="ARBA00022777"/>
    </source>
</evidence>
<evidence type="ECO:0000256" key="1">
    <source>
        <dbReference type="ARBA" id="ARBA00000085"/>
    </source>
</evidence>
<dbReference type="SUPFAM" id="SSF55874">
    <property type="entry name" value="ATPase domain of HSP90 chaperone/DNA topoisomerase II/histidine kinase"/>
    <property type="match status" value="1"/>
</dbReference>
<dbReference type="InterPro" id="IPR003660">
    <property type="entry name" value="HAMP_dom"/>
</dbReference>
<dbReference type="Pfam" id="PF00512">
    <property type="entry name" value="HisKA"/>
    <property type="match status" value="1"/>
</dbReference>
<evidence type="ECO:0000256" key="6">
    <source>
        <dbReference type="ARBA" id="ARBA00022692"/>
    </source>
</evidence>
<dbReference type="Pfam" id="PF02518">
    <property type="entry name" value="HATPase_c"/>
    <property type="match status" value="1"/>
</dbReference>
<keyword evidence="7 12" id="KW-0418">Kinase</keyword>
<dbReference type="SUPFAM" id="SSF49344">
    <property type="entry name" value="CBD9-like"/>
    <property type="match status" value="1"/>
</dbReference>
<evidence type="ECO:0000256" key="4">
    <source>
        <dbReference type="ARBA" id="ARBA00022553"/>
    </source>
</evidence>
<proteinExistence type="predicted"/>
<comment type="caution">
    <text evidence="12">The sequence shown here is derived from an EMBL/GenBank/DDBJ whole genome shotgun (WGS) entry which is preliminary data.</text>
</comment>
<evidence type="ECO:0000256" key="3">
    <source>
        <dbReference type="ARBA" id="ARBA00012438"/>
    </source>
</evidence>
<dbReference type="InterPro" id="IPR036890">
    <property type="entry name" value="HATPase_C_sf"/>
</dbReference>
<dbReference type="PANTHER" id="PTHR45436">
    <property type="entry name" value="SENSOR HISTIDINE KINASE YKOH"/>
    <property type="match status" value="1"/>
</dbReference>
<keyword evidence="4" id="KW-0597">Phosphoprotein</keyword>
<dbReference type="Gene3D" id="2.60.40.1190">
    <property type="match status" value="1"/>
</dbReference>
<dbReference type="NCBIfam" id="TIGR03785">
    <property type="entry name" value="marine_sort_HK"/>
    <property type="match status" value="1"/>
</dbReference>
<dbReference type="PROSITE" id="PS50109">
    <property type="entry name" value="HIS_KIN"/>
    <property type="match status" value="1"/>
</dbReference>
<evidence type="ECO:0000259" key="10">
    <source>
        <dbReference type="PROSITE" id="PS50109"/>
    </source>
</evidence>
<keyword evidence="13" id="KW-1185">Reference proteome</keyword>
<dbReference type="EMBL" id="JANUCT010000006">
    <property type="protein sequence ID" value="MCS3903098.1"/>
    <property type="molecule type" value="Genomic_DNA"/>
</dbReference>
<keyword evidence="6" id="KW-0812">Transmembrane</keyword>
<dbReference type="Proteomes" id="UP001204445">
    <property type="component" value="Unassembled WGS sequence"/>
</dbReference>
<dbReference type="RefSeq" id="WP_259054710.1">
    <property type="nucleotide sequence ID" value="NZ_JANUCT010000006.1"/>
</dbReference>